<dbReference type="Pfam" id="PF10947">
    <property type="entry name" value="DUF2628"/>
    <property type="match status" value="1"/>
</dbReference>
<dbReference type="RefSeq" id="WP_198877778.1">
    <property type="nucleotide sequence ID" value="NZ_JAEKMH010000004.1"/>
</dbReference>
<organism evidence="2 3">
    <name type="scientific">Devosia sediminis</name>
    <dbReference type="NCBI Taxonomy" id="2798801"/>
    <lineage>
        <taxon>Bacteria</taxon>
        <taxon>Pseudomonadati</taxon>
        <taxon>Pseudomonadota</taxon>
        <taxon>Alphaproteobacteria</taxon>
        <taxon>Hyphomicrobiales</taxon>
        <taxon>Devosiaceae</taxon>
        <taxon>Devosia</taxon>
    </lineage>
</organism>
<dbReference type="AlphaFoldDB" id="A0A934J2K5"/>
<keyword evidence="3" id="KW-1185">Reference proteome</keyword>
<evidence type="ECO:0000313" key="3">
    <source>
        <dbReference type="Proteomes" id="UP000602124"/>
    </source>
</evidence>
<feature type="transmembrane region" description="Helical" evidence="1">
    <location>
        <begin position="45"/>
        <end position="62"/>
    </location>
</feature>
<accession>A0A934J2K5</accession>
<feature type="transmembrane region" description="Helical" evidence="1">
    <location>
        <begin position="68"/>
        <end position="86"/>
    </location>
</feature>
<sequence>MTLYAILAPKPGTEALPQAVPEKFSWSATLLPPVHALAHRLWDQLALFVLGLGSIVVAARWTGPDAAIWLYILLAIACGFAAPGALRRSWQRRGYRPEGYRFATDADLARIAVLEAAK</sequence>
<comment type="caution">
    <text evidence="2">The sequence shown here is derived from an EMBL/GenBank/DDBJ whole genome shotgun (WGS) entry which is preliminary data.</text>
</comment>
<protein>
    <recommendedName>
        <fullName evidence="4">DUF2628 domain-containing protein</fullName>
    </recommendedName>
</protein>
<dbReference type="InterPro" id="IPR024399">
    <property type="entry name" value="DUF2628"/>
</dbReference>
<evidence type="ECO:0008006" key="4">
    <source>
        <dbReference type="Google" id="ProtNLM"/>
    </source>
</evidence>
<proteinExistence type="predicted"/>
<keyword evidence="1" id="KW-1133">Transmembrane helix</keyword>
<reference evidence="2" key="1">
    <citation type="submission" date="2020-12" db="EMBL/GenBank/DDBJ databases">
        <title>Devosia sp. MSA67 isolated from Mo River.</title>
        <authorList>
            <person name="Ma F."/>
            <person name="Zi Z."/>
        </authorList>
    </citation>
    <scope>NUCLEOTIDE SEQUENCE</scope>
    <source>
        <strain evidence="2">MSA67</strain>
    </source>
</reference>
<dbReference type="EMBL" id="JAEKMH010000004">
    <property type="protein sequence ID" value="MBJ3786605.1"/>
    <property type="molecule type" value="Genomic_DNA"/>
</dbReference>
<gene>
    <name evidence="2" type="ORF">JEQ47_17905</name>
</gene>
<name>A0A934J2K5_9HYPH</name>
<evidence type="ECO:0000313" key="2">
    <source>
        <dbReference type="EMBL" id="MBJ3786605.1"/>
    </source>
</evidence>
<dbReference type="Proteomes" id="UP000602124">
    <property type="component" value="Unassembled WGS sequence"/>
</dbReference>
<keyword evidence="1" id="KW-0812">Transmembrane</keyword>
<evidence type="ECO:0000256" key="1">
    <source>
        <dbReference type="SAM" id="Phobius"/>
    </source>
</evidence>
<keyword evidence="1" id="KW-0472">Membrane</keyword>